<dbReference type="Pfam" id="PF12172">
    <property type="entry name" value="zf-ChsH2"/>
    <property type="match status" value="1"/>
</dbReference>
<evidence type="ECO:0000313" key="3">
    <source>
        <dbReference type="EMBL" id="NVI44479.1"/>
    </source>
</evidence>
<name>A0A973VZJ9_9BRAD</name>
<dbReference type="PANTHER" id="PTHR34075">
    <property type="entry name" value="BLR3430 PROTEIN"/>
    <property type="match status" value="1"/>
</dbReference>
<reference evidence="4" key="3">
    <citation type="submission" date="2024-03" db="EMBL/GenBank/DDBJ databases">
        <authorList>
            <person name="Bromfield E.S.P."/>
            <person name="Cloutier S."/>
        </authorList>
    </citation>
    <scope>NUCLEOTIDE SEQUENCE</scope>
    <source>
        <strain evidence="4">5S5</strain>
    </source>
</reference>
<dbReference type="RefSeq" id="WP_166203975.1">
    <property type="nucleotide sequence ID" value="NZ_CP088285.1"/>
</dbReference>
<organism evidence="3">
    <name type="scientific">Bradyrhizobium septentrionale</name>
    <dbReference type="NCBI Taxonomy" id="1404411"/>
    <lineage>
        <taxon>Bacteria</taxon>
        <taxon>Pseudomonadati</taxon>
        <taxon>Pseudomonadota</taxon>
        <taxon>Alphaproteobacteria</taxon>
        <taxon>Hyphomicrobiales</taxon>
        <taxon>Nitrobacteraceae</taxon>
        <taxon>Bradyrhizobium</taxon>
    </lineage>
</organism>
<evidence type="ECO:0000259" key="1">
    <source>
        <dbReference type="Pfam" id="PF01796"/>
    </source>
</evidence>
<gene>
    <name evidence="3" type="ORF">HAP48_016295</name>
    <name evidence="4" type="ORF">WDK88_28995</name>
</gene>
<dbReference type="InterPro" id="IPR012340">
    <property type="entry name" value="NA-bd_OB-fold"/>
</dbReference>
<protein>
    <submittedName>
        <fullName evidence="3">OB-fold domain-containing protein</fullName>
    </submittedName>
</protein>
<evidence type="ECO:0000313" key="5">
    <source>
        <dbReference type="Proteomes" id="UP001432046"/>
    </source>
</evidence>
<dbReference type="Proteomes" id="UP001432046">
    <property type="component" value="Chromosome"/>
</dbReference>
<dbReference type="InterPro" id="IPR022002">
    <property type="entry name" value="ChsH2_Znr"/>
</dbReference>
<feature type="domain" description="ChsH2 rubredoxin-like zinc ribbon" evidence="2">
    <location>
        <begin position="28"/>
        <end position="62"/>
    </location>
</feature>
<evidence type="ECO:0000313" key="4">
    <source>
        <dbReference type="EMBL" id="WXC77460.1"/>
    </source>
</evidence>
<dbReference type="EMBL" id="JAAOLE020000001">
    <property type="protein sequence ID" value="NVI44479.1"/>
    <property type="molecule type" value="Genomic_DNA"/>
</dbReference>
<dbReference type="Pfam" id="PF01796">
    <property type="entry name" value="OB_ChsH2_C"/>
    <property type="match status" value="1"/>
</dbReference>
<accession>A0A973VZJ9</accession>
<dbReference type="PANTHER" id="PTHR34075:SF5">
    <property type="entry name" value="BLR3430 PROTEIN"/>
    <property type="match status" value="1"/>
</dbReference>
<sequence length="154" mass="17228">MTNPTARYLPAGLPIPVAEPDGLSAPYWEGLRKGKLLVQRCSHCNAWQFGPEWLCHRCHAFDPAWTEVQPCGRIFSWERVWHPSHAALKGHGPYIAVLVELPHAGGIRMVGNLLGDPAQKVTIGADVEGVFEHHPESNPPYALLQWRRRQVSSK</sequence>
<dbReference type="InterPro" id="IPR002878">
    <property type="entry name" value="ChsH2_C"/>
</dbReference>
<keyword evidence="5" id="KW-1185">Reference proteome</keyword>
<dbReference type="Gene3D" id="6.10.30.10">
    <property type="match status" value="1"/>
</dbReference>
<dbReference type="EMBL" id="CP147711">
    <property type="protein sequence ID" value="WXC77460.1"/>
    <property type="molecule type" value="Genomic_DNA"/>
</dbReference>
<reference evidence="3" key="1">
    <citation type="submission" date="2020-06" db="EMBL/GenBank/DDBJ databases">
        <title>Whole Genome Sequence of Bradyrhizobium sp. Strain 1S1.</title>
        <authorList>
            <person name="Bromfield E.S.P."/>
            <person name="Cloutier S."/>
        </authorList>
    </citation>
    <scope>NUCLEOTIDE SEQUENCE [LARGE SCALE GENOMIC DNA]</scope>
    <source>
        <strain evidence="3">1S1</strain>
    </source>
</reference>
<dbReference type="InterPro" id="IPR052513">
    <property type="entry name" value="Thioester_dehydratase-like"/>
</dbReference>
<dbReference type="SUPFAM" id="SSF50249">
    <property type="entry name" value="Nucleic acid-binding proteins"/>
    <property type="match status" value="1"/>
</dbReference>
<reference evidence="4" key="2">
    <citation type="journal article" date="2021" name="Int. J. Syst. Evol. Microbiol.">
        <title>Bradyrhizobium septentrionale sp. nov. (sv. septentrionale) and Bradyrhizobium quebecense sp. nov. (sv. septentrionale) associated with legumes native to Canada possess rearranged symbiosis genes and numerous insertion sequences.</title>
        <authorList>
            <person name="Bromfield E.S.P."/>
            <person name="Cloutier S."/>
        </authorList>
    </citation>
    <scope>NUCLEOTIDE SEQUENCE</scope>
    <source>
        <strain evidence="4">5S5</strain>
    </source>
</reference>
<dbReference type="AlphaFoldDB" id="A0A973VZJ9"/>
<feature type="domain" description="ChsH2 C-terminal OB-fold" evidence="1">
    <location>
        <begin position="65"/>
        <end position="132"/>
    </location>
</feature>
<proteinExistence type="predicted"/>
<evidence type="ECO:0000259" key="2">
    <source>
        <dbReference type="Pfam" id="PF12172"/>
    </source>
</evidence>